<evidence type="ECO:0000313" key="3">
    <source>
        <dbReference type="Proteomes" id="UP000823401"/>
    </source>
</evidence>
<keyword evidence="2" id="KW-0378">Hydrolase</keyword>
<gene>
    <name evidence="2" type="ORF">HYQ42_00450</name>
</gene>
<evidence type="ECO:0000313" key="2">
    <source>
        <dbReference type="EMBL" id="MBG9977240.1"/>
    </source>
</evidence>
<dbReference type="Proteomes" id="UP000823401">
    <property type="component" value="Unassembled WGS sequence"/>
</dbReference>
<dbReference type="RefSeq" id="WP_197103109.1">
    <property type="nucleotide sequence ID" value="NZ_JACCEL010000001.1"/>
</dbReference>
<keyword evidence="2" id="KW-0255">Endonuclease</keyword>
<dbReference type="SMART" id="SM00507">
    <property type="entry name" value="HNHc"/>
    <property type="match status" value="1"/>
</dbReference>
<dbReference type="EMBL" id="JACCEL010000001">
    <property type="protein sequence ID" value="MBG9977240.1"/>
    <property type="molecule type" value="Genomic_DNA"/>
</dbReference>
<keyword evidence="3" id="KW-1185">Reference proteome</keyword>
<protein>
    <submittedName>
        <fullName evidence="2">HNH endonuclease</fullName>
    </submittedName>
</protein>
<evidence type="ECO:0000259" key="1">
    <source>
        <dbReference type="SMART" id="SM00507"/>
    </source>
</evidence>
<accession>A0ABS0LG74</accession>
<keyword evidence="2" id="KW-0540">Nuclease</keyword>
<sequence length="107" mass="12628">MKVVNPFYKSKKWKRKRELILKRDSYLCQLSKRFGKSTAANTVHHIYPLELYPELALVNWNLTSVNESEHNKIHDRNSNEIIGEGIALQNKFKNEFKKFYGTPPPHN</sequence>
<comment type="caution">
    <text evidence="2">The sequence shown here is derived from an EMBL/GenBank/DDBJ whole genome shotgun (WGS) entry which is preliminary data.</text>
</comment>
<feature type="domain" description="HNH nuclease" evidence="1">
    <location>
        <begin position="15"/>
        <end position="71"/>
    </location>
</feature>
<organism evidence="2 3">
    <name type="scientific">Ruoffia tabacinasalis</name>
    <dbReference type="NCBI Taxonomy" id="87458"/>
    <lineage>
        <taxon>Bacteria</taxon>
        <taxon>Bacillati</taxon>
        <taxon>Bacillota</taxon>
        <taxon>Bacilli</taxon>
        <taxon>Lactobacillales</taxon>
        <taxon>Aerococcaceae</taxon>
        <taxon>Ruoffia</taxon>
    </lineage>
</organism>
<proteinExistence type="predicted"/>
<dbReference type="InterPro" id="IPR003615">
    <property type="entry name" value="HNH_nuc"/>
</dbReference>
<dbReference type="GO" id="GO:0004519">
    <property type="term" value="F:endonuclease activity"/>
    <property type="evidence" value="ECO:0007669"/>
    <property type="project" value="UniProtKB-KW"/>
</dbReference>
<name>A0ABS0LG74_9LACT</name>
<reference evidence="2 3" key="1">
    <citation type="submission" date="2020-07" db="EMBL/GenBank/DDBJ databases">
        <title>Facklamia lactis sp. nov., isolated from raw milk.</title>
        <authorList>
            <person name="Doll E.V."/>
            <person name="Huptas C."/>
            <person name="Staib L."/>
            <person name="Wenning M."/>
            <person name="Scherer S."/>
        </authorList>
    </citation>
    <scope>NUCLEOTIDE SEQUENCE [LARGE SCALE GENOMIC DNA]</scope>
    <source>
        <strain evidence="2 3">DSM 104272</strain>
    </source>
</reference>